<dbReference type="EMBL" id="FNBE01000020">
    <property type="protein sequence ID" value="SDH21074.1"/>
    <property type="molecule type" value="Genomic_DNA"/>
</dbReference>
<dbReference type="Proteomes" id="UP000198967">
    <property type="component" value="Unassembled WGS sequence"/>
</dbReference>
<protein>
    <submittedName>
        <fullName evidence="1">Uncharacterized protein</fullName>
    </submittedName>
</protein>
<name>A0A1G8AJD1_PSEOR</name>
<accession>A0A1G8AJD1</accession>
<evidence type="ECO:0000313" key="1">
    <source>
        <dbReference type="EMBL" id="SDH21074.1"/>
    </source>
</evidence>
<dbReference type="AlphaFoldDB" id="A0A1G8AJD1"/>
<sequence>MEFTVPWSMTRRRLKVDEVDGALGACAAGATRGAGDTIA</sequence>
<keyword evidence="2" id="KW-1185">Reference proteome</keyword>
<dbReference type="STRING" id="366584.SAMN05216377_12064"/>
<organism evidence="1 2">
    <name type="scientific">Pseudonocardia oroxyli</name>
    <dbReference type="NCBI Taxonomy" id="366584"/>
    <lineage>
        <taxon>Bacteria</taxon>
        <taxon>Bacillati</taxon>
        <taxon>Actinomycetota</taxon>
        <taxon>Actinomycetes</taxon>
        <taxon>Pseudonocardiales</taxon>
        <taxon>Pseudonocardiaceae</taxon>
        <taxon>Pseudonocardia</taxon>
    </lineage>
</organism>
<proteinExistence type="predicted"/>
<reference evidence="1 2" key="1">
    <citation type="submission" date="2016-10" db="EMBL/GenBank/DDBJ databases">
        <authorList>
            <person name="de Groot N.N."/>
        </authorList>
    </citation>
    <scope>NUCLEOTIDE SEQUENCE [LARGE SCALE GENOMIC DNA]</scope>
    <source>
        <strain evidence="1 2">CGMCC 4.3143</strain>
    </source>
</reference>
<gene>
    <name evidence="1" type="ORF">SAMN05216377_12064</name>
</gene>
<evidence type="ECO:0000313" key="2">
    <source>
        <dbReference type="Proteomes" id="UP000198967"/>
    </source>
</evidence>